<dbReference type="Proteomes" id="UP000545507">
    <property type="component" value="Unassembled WGS sequence"/>
</dbReference>
<proteinExistence type="predicted"/>
<evidence type="ECO:0000256" key="4">
    <source>
        <dbReference type="ARBA" id="ARBA00022452"/>
    </source>
</evidence>
<dbReference type="CDD" id="cd00342">
    <property type="entry name" value="gram_neg_porins"/>
    <property type="match status" value="1"/>
</dbReference>
<gene>
    <name evidence="13" type="ORF">F3K02_26685</name>
</gene>
<dbReference type="InterPro" id="IPR002299">
    <property type="entry name" value="Porin_Neis"/>
</dbReference>
<evidence type="ECO:0000256" key="8">
    <source>
        <dbReference type="ARBA" id="ARBA00023114"/>
    </source>
</evidence>
<reference evidence="13 14" key="1">
    <citation type="submission" date="2019-09" db="EMBL/GenBank/DDBJ databases">
        <title>Hydrogenophaga aromatica sp. nov., isolated from a para-xylene-degrading enrichment culture.</title>
        <authorList>
            <person name="Tancsics A."/>
            <person name="Banerjee S."/>
        </authorList>
    </citation>
    <scope>NUCLEOTIDE SEQUENCE [LARGE SCALE GENOMIC DNA]</scope>
    <source>
        <strain evidence="13 14">D2P1</strain>
    </source>
</reference>
<dbReference type="RefSeq" id="WP_177139694.1">
    <property type="nucleotide sequence ID" value="NZ_VYGV01000028.1"/>
</dbReference>
<comment type="subunit">
    <text evidence="2">Homotrimer.</text>
</comment>
<evidence type="ECO:0000259" key="12">
    <source>
        <dbReference type="Pfam" id="PF13609"/>
    </source>
</evidence>
<dbReference type="PRINTS" id="PR00184">
    <property type="entry name" value="NEISSPPORIN"/>
</dbReference>
<dbReference type="InterPro" id="IPR050298">
    <property type="entry name" value="Gram-neg_bact_OMP"/>
</dbReference>
<accession>A0A7Y8H2B8</accession>
<evidence type="ECO:0000256" key="11">
    <source>
        <dbReference type="SAM" id="SignalP"/>
    </source>
</evidence>
<keyword evidence="4" id="KW-1134">Transmembrane beta strand</keyword>
<keyword evidence="14" id="KW-1185">Reference proteome</keyword>
<evidence type="ECO:0000256" key="2">
    <source>
        <dbReference type="ARBA" id="ARBA00011233"/>
    </source>
</evidence>
<protein>
    <submittedName>
        <fullName evidence="13">Porin</fullName>
    </submittedName>
</protein>
<keyword evidence="10" id="KW-0998">Cell outer membrane</keyword>
<keyword evidence="5" id="KW-0812">Transmembrane</keyword>
<organism evidence="13 14">
    <name type="scientific">Hydrogenophaga aromaticivorans</name>
    <dbReference type="NCBI Taxonomy" id="2610898"/>
    <lineage>
        <taxon>Bacteria</taxon>
        <taxon>Pseudomonadati</taxon>
        <taxon>Pseudomonadota</taxon>
        <taxon>Betaproteobacteria</taxon>
        <taxon>Burkholderiales</taxon>
        <taxon>Comamonadaceae</taxon>
        <taxon>Hydrogenophaga</taxon>
    </lineage>
</organism>
<feature type="signal peptide" evidence="11">
    <location>
        <begin position="1"/>
        <end position="22"/>
    </location>
</feature>
<evidence type="ECO:0000256" key="5">
    <source>
        <dbReference type="ARBA" id="ARBA00022692"/>
    </source>
</evidence>
<evidence type="ECO:0000256" key="6">
    <source>
        <dbReference type="ARBA" id="ARBA00022729"/>
    </source>
</evidence>
<name>A0A7Y8H2B8_9BURK</name>
<dbReference type="Pfam" id="PF13609">
    <property type="entry name" value="Porin_4"/>
    <property type="match status" value="1"/>
</dbReference>
<dbReference type="PANTHER" id="PTHR34501:SF9">
    <property type="entry name" value="MAJOR OUTER MEMBRANE PROTEIN P.IA"/>
    <property type="match status" value="1"/>
</dbReference>
<dbReference type="GO" id="GO:0006811">
    <property type="term" value="P:monoatomic ion transport"/>
    <property type="evidence" value="ECO:0007669"/>
    <property type="project" value="UniProtKB-KW"/>
</dbReference>
<dbReference type="Gene3D" id="2.40.160.10">
    <property type="entry name" value="Porin"/>
    <property type="match status" value="1"/>
</dbReference>
<dbReference type="AlphaFoldDB" id="A0A7Y8H2B8"/>
<keyword evidence="7" id="KW-0406">Ion transport</keyword>
<evidence type="ECO:0000256" key="9">
    <source>
        <dbReference type="ARBA" id="ARBA00023136"/>
    </source>
</evidence>
<comment type="caution">
    <text evidence="13">The sequence shown here is derived from an EMBL/GenBank/DDBJ whole genome shotgun (WGS) entry which is preliminary data.</text>
</comment>
<sequence>MKKQAFAAATLSALTLGGVAHAQSSVTLYGVADMALAKVTGQSLRLAGASPLTNGSSRIGFRGTEDLGGGLNASFNFEAQVNPETGAASDPFFGRAANLTLSGGFGSVLLGRTLSPGFRAVSAWELTGAANYNPVSSQFSYVGVNSRNNSQITYTTPSFGGVTATLAHVLKGNNADDVSKTEFNVIYRGGPLSASLAYNKLSNKDANHMVGAAYNFGAARVAASYQDATGAGRGKGFTLGTSIPAGPVNFIVDVARDTENKDTDLLLEARYPLSKRTFLYAAHARNGKGKAETDVNATLIGMRHNF</sequence>
<evidence type="ECO:0000256" key="3">
    <source>
        <dbReference type="ARBA" id="ARBA00022448"/>
    </source>
</evidence>
<dbReference type="InterPro" id="IPR033900">
    <property type="entry name" value="Gram_neg_porin_domain"/>
</dbReference>
<comment type="subcellular location">
    <subcellularLocation>
        <location evidence="1">Cell outer membrane</location>
        <topology evidence="1">Multi-pass membrane protein</topology>
    </subcellularLocation>
</comment>
<evidence type="ECO:0000256" key="10">
    <source>
        <dbReference type="ARBA" id="ARBA00023237"/>
    </source>
</evidence>
<evidence type="ECO:0000313" key="14">
    <source>
        <dbReference type="Proteomes" id="UP000545507"/>
    </source>
</evidence>
<evidence type="ECO:0000313" key="13">
    <source>
        <dbReference type="EMBL" id="NWF48818.1"/>
    </source>
</evidence>
<dbReference type="SUPFAM" id="SSF56935">
    <property type="entry name" value="Porins"/>
    <property type="match status" value="1"/>
</dbReference>
<evidence type="ECO:0000256" key="1">
    <source>
        <dbReference type="ARBA" id="ARBA00004571"/>
    </source>
</evidence>
<keyword evidence="3" id="KW-0813">Transport</keyword>
<keyword evidence="8" id="KW-0626">Porin</keyword>
<feature type="domain" description="Porin" evidence="12">
    <location>
        <begin position="9"/>
        <end position="286"/>
    </location>
</feature>
<dbReference type="InterPro" id="IPR023614">
    <property type="entry name" value="Porin_dom_sf"/>
</dbReference>
<keyword evidence="6 11" id="KW-0732">Signal</keyword>
<dbReference type="GO" id="GO:0046930">
    <property type="term" value="C:pore complex"/>
    <property type="evidence" value="ECO:0007669"/>
    <property type="project" value="UniProtKB-KW"/>
</dbReference>
<evidence type="ECO:0000256" key="7">
    <source>
        <dbReference type="ARBA" id="ARBA00023065"/>
    </source>
</evidence>
<feature type="chain" id="PRO_5030586554" evidence="11">
    <location>
        <begin position="23"/>
        <end position="306"/>
    </location>
</feature>
<dbReference type="PANTHER" id="PTHR34501">
    <property type="entry name" value="PROTEIN YDDL-RELATED"/>
    <property type="match status" value="1"/>
</dbReference>
<dbReference type="GO" id="GO:0009279">
    <property type="term" value="C:cell outer membrane"/>
    <property type="evidence" value="ECO:0007669"/>
    <property type="project" value="UniProtKB-SubCell"/>
</dbReference>
<dbReference type="GO" id="GO:0015288">
    <property type="term" value="F:porin activity"/>
    <property type="evidence" value="ECO:0007669"/>
    <property type="project" value="UniProtKB-KW"/>
</dbReference>
<keyword evidence="9" id="KW-0472">Membrane</keyword>
<dbReference type="EMBL" id="VYGV01000028">
    <property type="protein sequence ID" value="NWF48818.1"/>
    <property type="molecule type" value="Genomic_DNA"/>
</dbReference>